<keyword evidence="1" id="KW-1133">Transmembrane helix</keyword>
<evidence type="ECO:0000313" key="2">
    <source>
        <dbReference type="EMBL" id="CAD8146353.1"/>
    </source>
</evidence>
<dbReference type="OrthoDB" id="307656at2759"/>
<keyword evidence="3" id="KW-1185">Reference proteome</keyword>
<feature type="transmembrane region" description="Helical" evidence="1">
    <location>
        <begin position="154"/>
        <end position="173"/>
    </location>
</feature>
<evidence type="ECO:0000256" key="1">
    <source>
        <dbReference type="SAM" id="Phobius"/>
    </source>
</evidence>
<keyword evidence="1" id="KW-0812">Transmembrane</keyword>
<proteinExistence type="predicted"/>
<dbReference type="EMBL" id="CAJJDO010000015">
    <property type="protein sequence ID" value="CAD8146353.1"/>
    <property type="molecule type" value="Genomic_DNA"/>
</dbReference>
<gene>
    <name evidence="2" type="ORF">PPENT_87.1.T0150302</name>
</gene>
<organism evidence="2 3">
    <name type="scientific">Paramecium pentaurelia</name>
    <dbReference type="NCBI Taxonomy" id="43138"/>
    <lineage>
        <taxon>Eukaryota</taxon>
        <taxon>Sar</taxon>
        <taxon>Alveolata</taxon>
        <taxon>Ciliophora</taxon>
        <taxon>Intramacronucleata</taxon>
        <taxon>Oligohymenophorea</taxon>
        <taxon>Peniculida</taxon>
        <taxon>Parameciidae</taxon>
        <taxon>Paramecium</taxon>
    </lineage>
</organism>
<accession>A0A8S1T1W0</accession>
<evidence type="ECO:0008006" key="4">
    <source>
        <dbReference type="Google" id="ProtNLM"/>
    </source>
</evidence>
<dbReference type="AlphaFoldDB" id="A0A8S1T1W0"/>
<evidence type="ECO:0000313" key="3">
    <source>
        <dbReference type="Proteomes" id="UP000689195"/>
    </source>
</evidence>
<sequence>MNIIQELEIDQEKQEDKKQMSFDDSDIEYNYFKIPPNLEKAQLHRQAYTVHKEYFQNSQQCLCCNFHKDNIKYSFFEGRKYYHHHSSLGEYFELIKYCIYQLLIIGIFLVPYCSIIHSQGNQCEKILDCDQNTNKIYSVWNLIPKYKSLDNQNYSYFVHLTFILLQIVHFRFFSNHKTTKRIQTPAMFEYLKQTCLYFPKFIHQDIMKYMKSQQQNLFVYRVFDEKKYEDSLLKELKYKYSQKYDNDPKWTKKVLMKLIQDNTLINDCIIGKIVLMDKLAYIKNELYMLCNLYNQQVQEYQYQDTQKKETKAFWFIFFNLLFSYYLPRVLITLTMFFRLKFITIYFEGDDLKITQGIIKALFGISQILILKLSDYVCRNGSSMVHQSFQLFVFVDIALSGHFTQWTNCFDPFNYYTDPGASRWMLQKEGLINQIYKRKKKQLQQSNINRSKQII</sequence>
<keyword evidence="1" id="KW-0472">Membrane</keyword>
<comment type="caution">
    <text evidence="2">The sequence shown here is derived from an EMBL/GenBank/DDBJ whole genome shotgun (WGS) entry which is preliminary data.</text>
</comment>
<reference evidence="2" key="1">
    <citation type="submission" date="2021-01" db="EMBL/GenBank/DDBJ databases">
        <authorList>
            <consortium name="Genoscope - CEA"/>
            <person name="William W."/>
        </authorList>
    </citation>
    <scope>NUCLEOTIDE SEQUENCE</scope>
</reference>
<protein>
    <recommendedName>
        <fullName evidence="4">Transmembrane protein</fullName>
    </recommendedName>
</protein>
<feature type="transmembrane region" description="Helical" evidence="1">
    <location>
        <begin position="312"/>
        <end position="337"/>
    </location>
</feature>
<dbReference type="Proteomes" id="UP000689195">
    <property type="component" value="Unassembled WGS sequence"/>
</dbReference>
<name>A0A8S1T1W0_9CILI</name>
<feature type="transmembrane region" description="Helical" evidence="1">
    <location>
        <begin position="97"/>
        <end position="117"/>
    </location>
</feature>